<organism evidence="4 5">
    <name type="scientific">Erythrobacter ani</name>
    <dbReference type="NCBI Taxonomy" id="2827235"/>
    <lineage>
        <taxon>Bacteria</taxon>
        <taxon>Pseudomonadati</taxon>
        <taxon>Pseudomonadota</taxon>
        <taxon>Alphaproteobacteria</taxon>
        <taxon>Sphingomonadales</taxon>
        <taxon>Erythrobacteraceae</taxon>
        <taxon>Erythrobacter/Porphyrobacter group</taxon>
        <taxon>Erythrobacter</taxon>
    </lineage>
</organism>
<proteinExistence type="predicted"/>
<feature type="compositionally biased region" description="Low complexity" evidence="1">
    <location>
        <begin position="139"/>
        <end position="151"/>
    </location>
</feature>
<evidence type="ECO:0000256" key="2">
    <source>
        <dbReference type="SAM" id="Phobius"/>
    </source>
</evidence>
<keyword evidence="2" id="KW-0812">Transmembrane</keyword>
<protein>
    <submittedName>
        <fullName evidence="4">SPOR domain-containing protein</fullName>
    </submittedName>
</protein>
<dbReference type="RefSeq" id="WP_218315428.1">
    <property type="nucleotide sequence ID" value="NZ_JAGSPB010000001.1"/>
</dbReference>
<gene>
    <name evidence="4" type="ORF">KCG45_01765</name>
</gene>
<feature type="domain" description="SPOR" evidence="3">
    <location>
        <begin position="161"/>
        <end position="236"/>
    </location>
</feature>
<sequence length="237" mass="24556">MSVEAEFENTGGSADELDLSESDSLPWLEADEEDEAAGGVDKGQIVGFALVLFALLIGIVGTIYLLTNTVGDSEFVADGSTIAAPEGPIKERPEDPGGKEFAGTGNVAPAVGEGQAREGQMGNTDVAEAPDTAPDGETSAAESSAVAVASPEPAPQTELEGVGVQLAAYNTRSRARTGWETLTRQTDVLNGLKYRVVEGVVDGSTVYRLQAVLPDRAAAVELCRKVKEDGLDCAVKS</sequence>
<feature type="region of interest" description="Disordered" evidence="1">
    <location>
        <begin position="82"/>
        <end position="157"/>
    </location>
</feature>
<keyword evidence="2" id="KW-1133">Transmembrane helix</keyword>
<comment type="caution">
    <text evidence="4">The sequence shown here is derived from an EMBL/GenBank/DDBJ whole genome shotgun (WGS) entry which is preliminary data.</text>
</comment>
<dbReference type="Pfam" id="PF05036">
    <property type="entry name" value="SPOR"/>
    <property type="match status" value="1"/>
</dbReference>
<name>A0ABS6SIT7_9SPHN</name>
<keyword evidence="5" id="KW-1185">Reference proteome</keyword>
<evidence type="ECO:0000313" key="5">
    <source>
        <dbReference type="Proteomes" id="UP000699975"/>
    </source>
</evidence>
<dbReference type="InterPro" id="IPR007730">
    <property type="entry name" value="SPOR-like_dom"/>
</dbReference>
<keyword evidence="2" id="KW-0472">Membrane</keyword>
<evidence type="ECO:0000313" key="4">
    <source>
        <dbReference type="EMBL" id="MBV7264901.1"/>
    </source>
</evidence>
<reference evidence="4 5" key="1">
    <citation type="submission" date="2021-04" db="EMBL/GenBank/DDBJ databases">
        <authorList>
            <person name="Pira H."/>
            <person name="Risdian C."/>
            <person name="Wink J."/>
        </authorList>
    </citation>
    <scope>NUCLEOTIDE SEQUENCE [LARGE SCALE GENOMIC DNA]</scope>
    <source>
        <strain evidence="4 5">WH131</strain>
    </source>
</reference>
<dbReference type="EMBL" id="JAGSPB010000001">
    <property type="protein sequence ID" value="MBV7264901.1"/>
    <property type="molecule type" value="Genomic_DNA"/>
</dbReference>
<accession>A0ABS6SIT7</accession>
<dbReference type="Proteomes" id="UP000699975">
    <property type="component" value="Unassembled WGS sequence"/>
</dbReference>
<feature type="compositionally biased region" description="Basic and acidic residues" evidence="1">
    <location>
        <begin position="88"/>
        <end position="98"/>
    </location>
</feature>
<evidence type="ECO:0000259" key="3">
    <source>
        <dbReference type="Pfam" id="PF05036"/>
    </source>
</evidence>
<evidence type="ECO:0000256" key="1">
    <source>
        <dbReference type="SAM" id="MobiDB-lite"/>
    </source>
</evidence>
<feature type="region of interest" description="Disordered" evidence="1">
    <location>
        <begin position="1"/>
        <end position="21"/>
    </location>
</feature>
<feature type="transmembrane region" description="Helical" evidence="2">
    <location>
        <begin position="45"/>
        <end position="66"/>
    </location>
</feature>